<proteinExistence type="predicted"/>
<dbReference type="GO" id="GO:0004609">
    <property type="term" value="F:phosphatidylserine decarboxylase activity"/>
    <property type="evidence" value="ECO:0007669"/>
    <property type="project" value="InterPro"/>
</dbReference>
<evidence type="ECO:0000256" key="4">
    <source>
        <dbReference type="ARBA" id="ARBA00023317"/>
    </source>
</evidence>
<evidence type="ECO:0000313" key="6">
    <source>
        <dbReference type="Proteomes" id="UP000032233"/>
    </source>
</evidence>
<dbReference type="FunCoup" id="A0A0D2JT08">
    <property type="interactions" value="314"/>
</dbReference>
<sequence length="338" mass="37753">MKQPGRHQYIDRRTGKVCDEKLFADKMVNFLYSEVRENAPFVFKSLTSSRASSFLGYLNFEALLGTRLATPKRLLRQWGVDTAECLDDPASLNSPEKVFTRKICYWECRPMPSEPGLVVSPADSRVLLGSFKDDSLLFVKDKFFSINELLGELKGRWIKAFDQGDFAVFRLTPDKYHYVHTPVAGRVVDIYEVEGAYHSCNPAAVVNLVTPYSKNKRVVTVIDTDVPGGTGVGLVAMVEVVALMVGEVLQCYSRQAYDDPWPVVPGSFLLKGRPKSLFKPGSSTVIVICQKDRVRFDQDLIDNLNKPSTVSRFSHGFGKPLVETDIKVRARVGSSVLA</sequence>
<dbReference type="EMBL" id="AZAC01000029">
    <property type="protein sequence ID" value="KIX12600.1"/>
    <property type="molecule type" value="Genomic_DNA"/>
</dbReference>
<keyword evidence="3" id="KW-0456">Lyase</keyword>
<dbReference type="RefSeq" id="WP_044350486.1">
    <property type="nucleotide sequence ID" value="NZ_AZAC01000029.1"/>
</dbReference>
<protein>
    <submittedName>
        <fullName evidence="5">Phosphatidylserine decarboxylase</fullName>
    </submittedName>
</protein>
<evidence type="ECO:0000256" key="2">
    <source>
        <dbReference type="ARBA" id="ARBA00023145"/>
    </source>
</evidence>
<dbReference type="AlphaFoldDB" id="A0A0D2JT08"/>
<name>A0A0D2JT08_9BACT</name>
<dbReference type="GO" id="GO:0008654">
    <property type="term" value="P:phospholipid biosynthetic process"/>
    <property type="evidence" value="ECO:0007669"/>
    <property type="project" value="InterPro"/>
</dbReference>
<dbReference type="InParanoid" id="A0A0D2JT08"/>
<keyword evidence="1" id="KW-0210">Decarboxylase</keyword>
<dbReference type="Proteomes" id="UP000032233">
    <property type="component" value="Unassembled WGS sequence"/>
</dbReference>
<reference evidence="5 6" key="1">
    <citation type="submission" date="2013-11" db="EMBL/GenBank/DDBJ databases">
        <title>Metagenomic analysis of a methanogenic consortium involved in long chain n-alkane degradation.</title>
        <authorList>
            <person name="Davidova I.A."/>
            <person name="Callaghan A.V."/>
            <person name="Wawrik B."/>
            <person name="Pruitt S."/>
            <person name="Marks C."/>
            <person name="Duncan K.E."/>
            <person name="Suflita J.M."/>
        </authorList>
    </citation>
    <scope>NUCLEOTIDE SEQUENCE [LARGE SCALE GENOMIC DNA]</scope>
    <source>
        <strain evidence="5 6">SPR</strain>
    </source>
</reference>
<evidence type="ECO:0000256" key="3">
    <source>
        <dbReference type="ARBA" id="ARBA00023239"/>
    </source>
</evidence>
<dbReference type="STRING" id="1429043.X474_18520"/>
<dbReference type="InterPro" id="IPR003817">
    <property type="entry name" value="PS_Dcarbxylase"/>
</dbReference>
<keyword evidence="6" id="KW-1185">Reference proteome</keyword>
<comment type="caution">
    <text evidence="5">The sequence shown here is derived from an EMBL/GenBank/DDBJ whole genome shotgun (WGS) entry which is preliminary data.</text>
</comment>
<evidence type="ECO:0000313" key="5">
    <source>
        <dbReference type="EMBL" id="KIX12600.1"/>
    </source>
</evidence>
<dbReference type="Pfam" id="PF02666">
    <property type="entry name" value="PS_Dcarbxylase"/>
    <property type="match status" value="1"/>
</dbReference>
<dbReference type="OrthoDB" id="9802030at2"/>
<keyword evidence="4" id="KW-0670">Pyruvate</keyword>
<gene>
    <name evidence="5" type="ORF">X474_18520</name>
</gene>
<evidence type="ECO:0000256" key="1">
    <source>
        <dbReference type="ARBA" id="ARBA00022793"/>
    </source>
</evidence>
<accession>A0A0D2JT08</accession>
<keyword evidence="2" id="KW-0865">Zymogen</keyword>
<organism evidence="5 6">
    <name type="scientific">Dethiosulfatarculus sandiegensis</name>
    <dbReference type="NCBI Taxonomy" id="1429043"/>
    <lineage>
        <taxon>Bacteria</taxon>
        <taxon>Pseudomonadati</taxon>
        <taxon>Thermodesulfobacteriota</taxon>
        <taxon>Desulfarculia</taxon>
        <taxon>Desulfarculales</taxon>
        <taxon>Desulfarculaceae</taxon>
        <taxon>Dethiosulfatarculus</taxon>
    </lineage>
</organism>
<dbReference type="PANTHER" id="PTHR10067">
    <property type="entry name" value="PHOSPHATIDYLSERINE DECARBOXYLASE"/>
    <property type="match status" value="1"/>
</dbReference>
<dbReference type="PATRIC" id="fig|1429043.3.peg.3919"/>